<evidence type="ECO:0000313" key="2">
    <source>
        <dbReference type="EMBL" id="OYR91089.1"/>
    </source>
</evidence>
<organism evidence="2 3">
    <name type="scientific">Lactobacillus taiwanensis</name>
    <dbReference type="NCBI Taxonomy" id="508451"/>
    <lineage>
        <taxon>Bacteria</taxon>
        <taxon>Bacillati</taxon>
        <taxon>Bacillota</taxon>
        <taxon>Bacilli</taxon>
        <taxon>Lactobacillales</taxon>
        <taxon>Lactobacillaceae</taxon>
        <taxon>Lactobacillus</taxon>
    </lineage>
</organism>
<reference evidence="1 4" key="2">
    <citation type="submission" date="2017-05" db="EMBL/GenBank/DDBJ databases">
        <authorList>
            <person name="Lin X.B."/>
            <person name="Stothard P."/>
            <person name="Tasseva G."/>
            <person name="Walter J."/>
        </authorList>
    </citation>
    <scope>NUCLEOTIDE SEQUENCE [LARGE SCALE GENOMIC DNA]</scope>
    <source>
        <strain evidence="1 4">609u</strain>
    </source>
</reference>
<comment type="caution">
    <text evidence="2">The sequence shown here is derived from an EMBL/GenBank/DDBJ whole genome shotgun (WGS) entry which is preliminary data.</text>
</comment>
<proteinExistence type="predicted"/>
<dbReference type="InterPro" id="IPR054052">
    <property type="entry name" value="Y16Q-like"/>
</dbReference>
<dbReference type="Proteomes" id="UP000216316">
    <property type="component" value="Unassembled WGS sequence"/>
</dbReference>
<dbReference type="EMBL" id="NGNV01000044">
    <property type="protein sequence ID" value="OYR87471.1"/>
    <property type="molecule type" value="Genomic_DNA"/>
</dbReference>
<reference evidence="2 3" key="1">
    <citation type="submission" date="2017-04" db="EMBL/GenBank/DDBJ databases">
        <authorList>
            <person name="Afonso C.L."/>
            <person name="Miller P.J."/>
            <person name="Scott M.A."/>
            <person name="Spackman E."/>
            <person name="Goraichik I."/>
            <person name="Dimitrov K.M."/>
            <person name="Suarez D.L."/>
            <person name="Swayne D.E."/>
        </authorList>
    </citation>
    <scope>NUCLEOTIDE SEQUENCE [LARGE SCALE GENOMIC DNA]</scope>
    <source>
        <strain evidence="2 3">609q</strain>
    </source>
</reference>
<dbReference type="RefSeq" id="WP_094496135.1">
    <property type="nucleotide sequence ID" value="NZ_NGNV01000044.1"/>
</dbReference>
<sequence>MGFFAAKPKEDVIDKLKKEKDWYLDKIIRIDSVMSNDTNISDKQLYLMDKQSTAMSEVCKIIDKRIKDLKTN</sequence>
<dbReference type="Proteomes" id="UP000215828">
    <property type="component" value="Unassembled WGS sequence"/>
</dbReference>
<gene>
    <name evidence="1" type="ORF">CBF53_08515</name>
    <name evidence="2" type="ORF">CBF70_07950</name>
</gene>
<evidence type="ECO:0000313" key="3">
    <source>
        <dbReference type="Proteomes" id="UP000215828"/>
    </source>
</evidence>
<dbReference type="Pfam" id="PF21825">
    <property type="entry name" value="crAss001_48"/>
    <property type="match status" value="1"/>
</dbReference>
<reference evidence="3 4" key="3">
    <citation type="submission" date="2017-09" db="EMBL/GenBank/DDBJ databases">
        <title>Tripartite evolution among Lactobacillus johnsonii, Lactobacillus taiwanensis, Lactobacillus reuteri and their rodent host.</title>
        <authorList>
            <person name="Wang T."/>
            <person name="Knowles S."/>
            <person name="Cheng C."/>
        </authorList>
    </citation>
    <scope>NUCLEOTIDE SEQUENCE [LARGE SCALE GENOMIC DNA]</scope>
    <source>
        <strain evidence="2 3">609q</strain>
        <strain evidence="1 4">609u</strain>
    </source>
</reference>
<dbReference type="AlphaFoldDB" id="A0A256LCD6"/>
<protein>
    <submittedName>
        <fullName evidence="2">Uncharacterized protein</fullName>
    </submittedName>
</protein>
<accession>A0A256LCD6</accession>
<evidence type="ECO:0000313" key="1">
    <source>
        <dbReference type="EMBL" id="OYR87471.1"/>
    </source>
</evidence>
<evidence type="ECO:0000313" key="4">
    <source>
        <dbReference type="Proteomes" id="UP000216316"/>
    </source>
</evidence>
<name>A0A256LCD6_9LACO</name>
<dbReference type="EMBL" id="NGNX01000033">
    <property type="protein sequence ID" value="OYR91089.1"/>
    <property type="molecule type" value="Genomic_DNA"/>
</dbReference>
<keyword evidence="4" id="KW-1185">Reference proteome</keyword>